<accession>A0A0D8J0H6</accession>
<sequence>MLIAKVDKIIELRKAHGLNQKRLSEKAGLPVNAVFRIETGAYTRTQDLRAKAIANALECKVEEIFTSEQEAL</sequence>
<dbReference type="CDD" id="cd00093">
    <property type="entry name" value="HTH_XRE"/>
    <property type="match status" value="1"/>
</dbReference>
<feature type="domain" description="HTH cro/C1-type" evidence="1">
    <location>
        <begin position="9"/>
        <end position="64"/>
    </location>
</feature>
<dbReference type="GeneID" id="42856180"/>
<evidence type="ECO:0000313" key="4">
    <source>
        <dbReference type="Proteomes" id="UP000032483"/>
    </source>
</evidence>
<dbReference type="AlphaFoldDB" id="A0A0D8J0H6"/>
<dbReference type="Proteomes" id="UP000032483">
    <property type="component" value="Unassembled WGS sequence"/>
</dbReference>
<evidence type="ECO:0000259" key="1">
    <source>
        <dbReference type="PROSITE" id="PS50943"/>
    </source>
</evidence>
<proteinExistence type="predicted"/>
<dbReference type="InterPro" id="IPR010982">
    <property type="entry name" value="Lambda_DNA-bd_dom_sf"/>
</dbReference>
<dbReference type="Gene3D" id="1.10.260.40">
    <property type="entry name" value="lambda repressor-like DNA-binding domains"/>
    <property type="match status" value="1"/>
</dbReference>
<reference evidence="2" key="1">
    <citation type="submission" date="2015-02" db="EMBL/GenBank/DDBJ databases">
        <title>A novel member of the family Ruminococcaceae isolated from human feces.</title>
        <authorList>
            <person name="Shkoporov A.N."/>
            <person name="Chaplin A.V."/>
            <person name="Motuzova O.V."/>
            <person name="Kafarskaia L.I."/>
            <person name="Khokhlova E.V."/>
            <person name="Efimov B.A."/>
        </authorList>
    </citation>
    <scope>NUCLEOTIDE SEQUENCE [LARGE SCALE GENOMIC DNA]</scope>
    <source>
        <strain evidence="2">585-1</strain>
    </source>
</reference>
<dbReference type="EMBL" id="VUNJ01000019">
    <property type="protein sequence ID" value="MST93059.1"/>
    <property type="molecule type" value="Genomic_DNA"/>
</dbReference>
<name>A0A0D8J0H6_9FIRM</name>
<dbReference type="Proteomes" id="UP000431913">
    <property type="component" value="Unassembled WGS sequence"/>
</dbReference>
<keyword evidence="2" id="KW-0238">DNA-binding</keyword>
<dbReference type="InterPro" id="IPR001387">
    <property type="entry name" value="Cro/C1-type_HTH"/>
</dbReference>
<evidence type="ECO:0000313" key="2">
    <source>
        <dbReference type="EMBL" id="KJF40470.1"/>
    </source>
</evidence>
<dbReference type="SUPFAM" id="SSF47413">
    <property type="entry name" value="lambda repressor-like DNA-binding domains"/>
    <property type="match status" value="1"/>
</dbReference>
<evidence type="ECO:0000313" key="5">
    <source>
        <dbReference type="Proteomes" id="UP000431913"/>
    </source>
</evidence>
<protein>
    <submittedName>
        <fullName evidence="2">DNA-binding protein</fullName>
    </submittedName>
    <submittedName>
        <fullName evidence="3">Helix-turn-helix transcriptional regulator</fullName>
    </submittedName>
</protein>
<reference evidence="3 5" key="2">
    <citation type="submission" date="2019-08" db="EMBL/GenBank/DDBJ databases">
        <title>In-depth cultivation of the pig gut microbiome towards novel bacterial diversity and tailored functional studies.</title>
        <authorList>
            <person name="Wylensek D."/>
            <person name="Hitch T.C.A."/>
            <person name="Clavel T."/>
        </authorList>
    </citation>
    <scope>NUCLEOTIDE SEQUENCE [LARGE SCALE GENOMIC DNA]</scope>
    <source>
        <strain evidence="3 5">WCA3-601-WT-6J</strain>
    </source>
</reference>
<dbReference type="SMART" id="SM00530">
    <property type="entry name" value="HTH_XRE"/>
    <property type="match status" value="1"/>
</dbReference>
<dbReference type="Pfam" id="PF01381">
    <property type="entry name" value="HTH_3"/>
    <property type="match status" value="1"/>
</dbReference>
<keyword evidence="4" id="KW-1185">Reference proteome</keyword>
<gene>
    <name evidence="3" type="ORF">FYJ76_14150</name>
    <name evidence="2" type="ORF">TQ39_06040</name>
</gene>
<evidence type="ECO:0000313" key="3">
    <source>
        <dbReference type="EMBL" id="MST93059.1"/>
    </source>
</evidence>
<dbReference type="RefSeq" id="WP_050004896.1">
    <property type="nucleotide sequence ID" value="NZ_CAOJUJ010000024.1"/>
</dbReference>
<dbReference type="GO" id="GO:0003677">
    <property type="term" value="F:DNA binding"/>
    <property type="evidence" value="ECO:0007669"/>
    <property type="project" value="UniProtKB-KW"/>
</dbReference>
<comment type="caution">
    <text evidence="2">The sequence shown here is derived from an EMBL/GenBank/DDBJ whole genome shotgun (WGS) entry which is preliminary data.</text>
</comment>
<dbReference type="EMBL" id="JXXK01000006">
    <property type="protein sequence ID" value="KJF40470.1"/>
    <property type="molecule type" value="Genomic_DNA"/>
</dbReference>
<dbReference type="PROSITE" id="PS50943">
    <property type="entry name" value="HTH_CROC1"/>
    <property type="match status" value="1"/>
</dbReference>
<organism evidence="2 4">
    <name type="scientific">Ruthenibacterium lactatiformans</name>
    <dbReference type="NCBI Taxonomy" id="1550024"/>
    <lineage>
        <taxon>Bacteria</taxon>
        <taxon>Bacillati</taxon>
        <taxon>Bacillota</taxon>
        <taxon>Clostridia</taxon>
        <taxon>Eubacteriales</taxon>
        <taxon>Oscillospiraceae</taxon>
        <taxon>Ruthenibacterium</taxon>
    </lineage>
</organism>